<gene>
    <name evidence="1" type="ORF">BPOR_0593g00060</name>
</gene>
<organism evidence="1 2">
    <name type="scientific">Botrytis porri</name>
    <dbReference type="NCBI Taxonomy" id="87229"/>
    <lineage>
        <taxon>Eukaryota</taxon>
        <taxon>Fungi</taxon>
        <taxon>Dikarya</taxon>
        <taxon>Ascomycota</taxon>
        <taxon>Pezizomycotina</taxon>
        <taxon>Leotiomycetes</taxon>
        <taxon>Helotiales</taxon>
        <taxon>Sclerotiniaceae</taxon>
        <taxon>Botrytis</taxon>
    </lineage>
</organism>
<keyword evidence="2" id="KW-1185">Reference proteome</keyword>
<name>A0A4Z1KQM4_9HELO</name>
<evidence type="ECO:0000313" key="2">
    <source>
        <dbReference type="Proteomes" id="UP000297280"/>
    </source>
</evidence>
<evidence type="ECO:0000313" key="1">
    <source>
        <dbReference type="EMBL" id="TGO83785.1"/>
    </source>
</evidence>
<sequence>MTSKVVFGFHSGYEDVATGLPRSRSDFDGVGATSSKTDLTDAEKMGNHLRIATTLVHEFVIWGGQPMSLMTQMYNRGGPDLPNWGVIKTSCFTDKNKTYQTSRKAPALNRKSKRD</sequence>
<dbReference type="Proteomes" id="UP000297280">
    <property type="component" value="Unassembled WGS sequence"/>
</dbReference>
<accession>A0A4Z1KQM4</accession>
<dbReference type="STRING" id="87229.A0A4Z1KQM4"/>
<reference evidence="1 2" key="1">
    <citation type="submission" date="2017-12" db="EMBL/GenBank/DDBJ databases">
        <title>Comparative genomics of Botrytis spp.</title>
        <authorList>
            <person name="Valero-Jimenez C.A."/>
            <person name="Tapia P."/>
            <person name="Veloso J."/>
            <person name="Silva-Moreno E."/>
            <person name="Staats M."/>
            <person name="Valdes J.H."/>
            <person name="Van Kan J.A.L."/>
        </authorList>
    </citation>
    <scope>NUCLEOTIDE SEQUENCE [LARGE SCALE GENOMIC DNA]</scope>
    <source>
        <strain evidence="1 2">MUCL3349</strain>
    </source>
</reference>
<proteinExistence type="predicted"/>
<protein>
    <submittedName>
        <fullName evidence="1">Uncharacterized protein</fullName>
    </submittedName>
</protein>
<dbReference type="EMBL" id="PQXO01000592">
    <property type="protein sequence ID" value="TGO83785.1"/>
    <property type="molecule type" value="Genomic_DNA"/>
</dbReference>
<comment type="caution">
    <text evidence="1">The sequence shown here is derived from an EMBL/GenBank/DDBJ whole genome shotgun (WGS) entry which is preliminary data.</text>
</comment>
<dbReference type="AlphaFoldDB" id="A0A4Z1KQM4"/>